<accession>A0A402AXW3</accession>
<evidence type="ECO:0000313" key="3">
    <source>
        <dbReference type="Proteomes" id="UP000287188"/>
    </source>
</evidence>
<protein>
    <recommendedName>
        <fullName evidence="4">VCBS repeat-containing protein</fullName>
    </recommendedName>
</protein>
<evidence type="ECO:0000313" key="2">
    <source>
        <dbReference type="EMBL" id="GCE23946.1"/>
    </source>
</evidence>
<dbReference type="EMBL" id="BIFS01000002">
    <property type="protein sequence ID" value="GCE23946.1"/>
    <property type="molecule type" value="Genomic_DNA"/>
</dbReference>
<feature type="compositionally biased region" description="Basic and acidic residues" evidence="1">
    <location>
        <begin position="12"/>
        <end position="29"/>
    </location>
</feature>
<keyword evidence="3" id="KW-1185">Reference proteome</keyword>
<dbReference type="SUPFAM" id="SSF69318">
    <property type="entry name" value="Integrin alpha N-terminal domain"/>
    <property type="match status" value="1"/>
</dbReference>
<name>A0A402AXW3_9CHLR</name>
<sequence>MVINSQSQQGESNREEPVHHRPFPEQADSFRQEPLHKLQEALWDSAALNTILWNYRISDWVTNVQATDIDNDGDIEILVGARNGVVMALTPWEL</sequence>
<proteinExistence type="predicted"/>
<dbReference type="AlphaFoldDB" id="A0A402AXW3"/>
<dbReference type="InterPro" id="IPR028994">
    <property type="entry name" value="Integrin_alpha_N"/>
</dbReference>
<dbReference type="Proteomes" id="UP000287188">
    <property type="component" value="Unassembled WGS sequence"/>
</dbReference>
<dbReference type="RefSeq" id="WP_126557259.1">
    <property type="nucleotide sequence ID" value="NZ_BIFS01000002.1"/>
</dbReference>
<reference evidence="3" key="1">
    <citation type="submission" date="2018-12" db="EMBL/GenBank/DDBJ databases">
        <title>Tengunoibacter tsumagoiensis gen. nov., sp. nov., Dictyobacter kobayashii sp. nov., D. alpinus sp. nov., and D. joshuensis sp. nov. and description of Dictyobacteraceae fam. nov. within the order Ktedonobacterales isolated from Tengu-no-mugimeshi.</title>
        <authorList>
            <person name="Wang C.M."/>
            <person name="Zheng Y."/>
            <person name="Sakai Y."/>
            <person name="Toyoda A."/>
            <person name="Minakuchi Y."/>
            <person name="Abe K."/>
            <person name="Yokota A."/>
            <person name="Yabe S."/>
        </authorList>
    </citation>
    <scope>NUCLEOTIDE SEQUENCE [LARGE SCALE GENOMIC DNA]</scope>
    <source>
        <strain evidence="3">Uno11</strain>
    </source>
</reference>
<evidence type="ECO:0000256" key="1">
    <source>
        <dbReference type="SAM" id="MobiDB-lite"/>
    </source>
</evidence>
<feature type="region of interest" description="Disordered" evidence="1">
    <location>
        <begin position="1"/>
        <end position="29"/>
    </location>
</feature>
<organism evidence="2 3">
    <name type="scientific">Dictyobacter kobayashii</name>
    <dbReference type="NCBI Taxonomy" id="2014872"/>
    <lineage>
        <taxon>Bacteria</taxon>
        <taxon>Bacillati</taxon>
        <taxon>Chloroflexota</taxon>
        <taxon>Ktedonobacteria</taxon>
        <taxon>Ktedonobacterales</taxon>
        <taxon>Dictyobacteraceae</taxon>
        <taxon>Dictyobacter</taxon>
    </lineage>
</organism>
<gene>
    <name evidence="2" type="ORF">KDK_77460</name>
</gene>
<evidence type="ECO:0008006" key="4">
    <source>
        <dbReference type="Google" id="ProtNLM"/>
    </source>
</evidence>
<comment type="caution">
    <text evidence="2">The sequence shown here is derived from an EMBL/GenBank/DDBJ whole genome shotgun (WGS) entry which is preliminary data.</text>
</comment>
<feature type="compositionally biased region" description="Polar residues" evidence="1">
    <location>
        <begin position="1"/>
        <end position="11"/>
    </location>
</feature>